<feature type="domain" description="Methyltransferase" evidence="3">
    <location>
        <begin position="42"/>
        <end position="135"/>
    </location>
</feature>
<comment type="caution">
    <text evidence="4">The sequence shown here is derived from an EMBL/GenBank/DDBJ whole genome shotgun (WGS) entry which is preliminary data.</text>
</comment>
<dbReference type="GO" id="GO:0008168">
    <property type="term" value="F:methyltransferase activity"/>
    <property type="evidence" value="ECO:0007669"/>
    <property type="project" value="UniProtKB-KW"/>
</dbReference>
<evidence type="ECO:0000256" key="2">
    <source>
        <dbReference type="ARBA" id="ARBA00022679"/>
    </source>
</evidence>
<keyword evidence="2 4" id="KW-0808">Transferase</keyword>
<proteinExistence type="predicted"/>
<protein>
    <submittedName>
        <fullName evidence="4">Type 11 methyltransferase</fullName>
    </submittedName>
</protein>
<dbReference type="InterPro" id="IPR029063">
    <property type="entry name" value="SAM-dependent_MTases_sf"/>
</dbReference>
<dbReference type="Proteomes" id="UP000316253">
    <property type="component" value="Unassembled WGS sequence"/>
</dbReference>
<dbReference type="AlphaFoldDB" id="A0A554JAU6"/>
<evidence type="ECO:0000259" key="3">
    <source>
        <dbReference type="Pfam" id="PF13649"/>
    </source>
</evidence>
<dbReference type="Gene3D" id="3.40.50.150">
    <property type="entry name" value="Vaccinia Virus protein VP39"/>
    <property type="match status" value="1"/>
</dbReference>
<dbReference type="Pfam" id="PF13649">
    <property type="entry name" value="Methyltransf_25"/>
    <property type="match status" value="1"/>
</dbReference>
<dbReference type="CDD" id="cd02440">
    <property type="entry name" value="AdoMet_MTases"/>
    <property type="match status" value="1"/>
</dbReference>
<reference evidence="4 5" key="1">
    <citation type="submission" date="2017-08" db="EMBL/GenBank/DDBJ databases">
        <title>Mechanisms for carbon and nitrogen cycling indicate functional differentiation within the Candidate Phyla Radiation.</title>
        <authorList>
            <person name="Danczak R.E."/>
            <person name="Johnston M.D."/>
            <person name="Kenah C."/>
            <person name="Slattery M."/>
            <person name="Wrighton K.C."/>
            <person name="Wilkins M.J."/>
        </authorList>
    </citation>
    <scope>NUCLEOTIDE SEQUENCE [LARGE SCALE GENOMIC DNA]</scope>
    <source>
        <strain evidence="4">Gr01-1014_85</strain>
    </source>
</reference>
<organism evidence="4 5">
    <name type="scientific">Candidatus Berkelbacteria bacterium Gr01-1014_85</name>
    <dbReference type="NCBI Taxonomy" id="2017150"/>
    <lineage>
        <taxon>Bacteria</taxon>
        <taxon>Candidatus Berkelbacteria</taxon>
    </lineage>
</organism>
<dbReference type="PANTHER" id="PTHR43861:SF1">
    <property type="entry name" value="TRANS-ACONITATE 2-METHYLTRANSFERASE"/>
    <property type="match status" value="1"/>
</dbReference>
<keyword evidence="1 4" id="KW-0489">Methyltransferase</keyword>
<evidence type="ECO:0000313" key="4">
    <source>
        <dbReference type="EMBL" id="TSC65452.1"/>
    </source>
</evidence>
<dbReference type="EMBL" id="VMFD01000042">
    <property type="protein sequence ID" value="TSC65452.1"/>
    <property type="molecule type" value="Genomic_DNA"/>
</dbReference>
<accession>A0A554JAU6</accession>
<dbReference type="SUPFAM" id="SSF53335">
    <property type="entry name" value="S-adenosyl-L-methionine-dependent methyltransferases"/>
    <property type="match status" value="1"/>
</dbReference>
<gene>
    <name evidence="4" type="ORF">CEO22_472</name>
</gene>
<dbReference type="InterPro" id="IPR041698">
    <property type="entry name" value="Methyltransf_25"/>
</dbReference>
<dbReference type="PANTHER" id="PTHR43861">
    <property type="entry name" value="TRANS-ACONITATE 2-METHYLTRANSFERASE-RELATED"/>
    <property type="match status" value="1"/>
</dbReference>
<dbReference type="GO" id="GO:0032259">
    <property type="term" value="P:methylation"/>
    <property type="evidence" value="ECO:0007669"/>
    <property type="project" value="UniProtKB-KW"/>
</dbReference>
<sequence length="247" mass="27697">MTDAGYDPIAEQYIRTNMKPDKRFSIAPTILKMVGIVRNKTILDAGCGNGIFTRTLACDAWDVYGWDVSGQQLRIAKEMTPLTWPNVHYQEKNIFTDELPRVDIINAPFVINYARSVEELEQLMVRCYAALKSRGKLVGVVDLPSGQNLGRYGAKKRLLGPAEDGTPIEITVFDSGGEEICTLPSLARYYKKETLEVAARKAGFSVSWQPPLVHPKGIEMYGAEFWKGYTDNPELGYMLARKSRPPE</sequence>
<evidence type="ECO:0000256" key="1">
    <source>
        <dbReference type="ARBA" id="ARBA00022603"/>
    </source>
</evidence>
<evidence type="ECO:0000313" key="5">
    <source>
        <dbReference type="Proteomes" id="UP000316253"/>
    </source>
</evidence>
<name>A0A554JAU6_9BACT</name>